<accession>A0ABV6YPL7</accession>
<dbReference type="Gene3D" id="3.90.226.10">
    <property type="entry name" value="2-enoyl-CoA Hydratase, Chain A, domain 1"/>
    <property type="match status" value="1"/>
</dbReference>
<dbReference type="PANTHER" id="PTHR32060">
    <property type="entry name" value="TAIL-SPECIFIC PROTEASE"/>
    <property type="match status" value="1"/>
</dbReference>
<feature type="chain" id="PRO_5046044657" evidence="1">
    <location>
        <begin position="21"/>
        <end position="454"/>
    </location>
</feature>
<dbReference type="CDD" id="cd06567">
    <property type="entry name" value="Peptidase_S41"/>
    <property type="match status" value="1"/>
</dbReference>
<feature type="signal peptide" evidence="1">
    <location>
        <begin position="1"/>
        <end position="20"/>
    </location>
</feature>
<dbReference type="Gene3D" id="3.30.750.44">
    <property type="match status" value="1"/>
</dbReference>
<feature type="domain" description="Tail specific protease" evidence="2">
    <location>
        <begin position="205"/>
        <end position="425"/>
    </location>
</feature>
<protein>
    <submittedName>
        <fullName evidence="3">S41 family peptidase</fullName>
    </submittedName>
</protein>
<dbReference type="SUPFAM" id="SSF52096">
    <property type="entry name" value="ClpP/crotonase"/>
    <property type="match status" value="1"/>
</dbReference>
<evidence type="ECO:0000313" key="3">
    <source>
        <dbReference type="EMBL" id="MFC1800000.1"/>
    </source>
</evidence>
<keyword evidence="4" id="KW-1185">Reference proteome</keyword>
<dbReference type="PANTHER" id="PTHR32060:SF22">
    <property type="entry name" value="CARBOXYL-TERMINAL-PROCESSING PEPTIDASE 3, CHLOROPLASTIC"/>
    <property type="match status" value="1"/>
</dbReference>
<gene>
    <name evidence="3" type="ORF">ACFL2Z_03710</name>
</gene>
<sequence>MRWFYMFMLFSLMITCSICAWCQGEAPQAADDWTGTDEQKIAGLATIWAEAKYAFPSFEQLPDLDWGQSFQDFIPRVVAAKDKDEYYWTLMEFAGLLQDGHTSVLPPWMYLRPGYDNPPLEVQIVEGAFMIARAGETPELTAEGIHVGLEILEIDGVEARTYFEDSVNRYYPRGSAHANDAVNIVYLLRGPRDSKVTLKLVDSAGVEREVTLTRNSMLPTGGPFLPRVLLWMLADSSIEIENLSEDVQYIRIANFEDPAMADEFLGMVDGMDKDGTTGLLIDMRFCLGGRGDISETMIGALIDSSVSSPHWKYPHYVAAHRNWGREPEWSTAKHIIPPRDGARFMGPIVILTAGTASSTAEDFAISLREAGRAVLVGERTAGSAGNPISRPLPGGGQFRMATFRAYLPDGGEYVGIGVKPDIEIAPSKQDIRSDADIVMDKGLEVLADWETYGR</sequence>
<keyword evidence="1" id="KW-0732">Signal</keyword>
<dbReference type="Pfam" id="PF03572">
    <property type="entry name" value="Peptidase_S41"/>
    <property type="match status" value="1"/>
</dbReference>
<dbReference type="InterPro" id="IPR005151">
    <property type="entry name" value="Tail-specific_protease"/>
</dbReference>
<dbReference type="SMART" id="SM00245">
    <property type="entry name" value="TSPc"/>
    <property type="match status" value="1"/>
</dbReference>
<reference evidence="3 4" key="1">
    <citation type="submission" date="2024-09" db="EMBL/GenBank/DDBJ databases">
        <authorList>
            <person name="D'Angelo T."/>
        </authorList>
    </citation>
    <scope>NUCLEOTIDE SEQUENCE [LARGE SCALE GENOMIC DNA]</scope>
    <source>
        <strain evidence="3">SAG AM-311-F02</strain>
    </source>
</reference>
<organism evidence="3 4">
    <name type="scientific">Eiseniibacteriota bacterium</name>
    <dbReference type="NCBI Taxonomy" id="2212470"/>
    <lineage>
        <taxon>Bacteria</taxon>
        <taxon>Candidatus Eiseniibacteriota</taxon>
    </lineage>
</organism>
<comment type="caution">
    <text evidence="3">The sequence shown here is derived from an EMBL/GenBank/DDBJ whole genome shotgun (WGS) entry which is preliminary data.</text>
</comment>
<dbReference type="Proteomes" id="UP001594288">
    <property type="component" value="Unassembled WGS sequence"/>
</dbReference>
<dbReference type="EMBL" id="JBHPEI010000052">
    <property type="protein sequence ID" value="MFC1800000.1"/>
    <property type="molecule type" value="Genomic_DNA"/>
</dbReference>
<evidence type="ECO:0000259" key="2">
    <source>
        <dbReference type="SMART" id="SM00245"/>
    </source>
</evidence>
<evidence type="ECO:0000313" key="4">
    <source>
        <dbReference type="Proteomes" id="UP001594288"/>
    </source>
</evidence>
<evidence type="ECO:0000256" key="1">
    <source>
        <dbReference type="SAM" id="SignalP"/>
    </source>
</evidence>
<proteinExistence type="predicted"/>
<dbReference type="InterPro" id="IPR029045">
    <property type="entry name" value="ClpP/crotonase-like_dom_sf"/>
</dbReference>
<name>A0ABV6YPL7_UNCEI</name>